<feature type="coiled-coil region" evidence="3">
    <location>
        <begin position="106"/>
        <end position="133"/>
    </location>
</feature>
<dbReference type="GO" id="GO:1990281">
    <property type="term" value="C:efflux pump complex"/>
    <property type="evidence" value="ECO:0007669"/>
    <property type="project" value="TreeGrafter"/>
</dbReference>
<dbReference type="Proteomes" id="UP000290013">
    <property type="component" value="Chromosome"/>
</dbReference>
<dbReference type="Gene3D" id="1.20.1600.10">
    <property type="entry name" value="Outer membrane efflux proteins (OEP)"/>
    <property type="match status" value="1"/>
</dbReference>
<dbReference type="RefSeq" id="WP_130915299.1">
    <property type="nucleotide sequence ID" value="NZ_LR215974.1"/>
</dbReference>
<accession>A0A4U8WJN7</accession>
<dbReference type="KEGG" id="ctai:NCTC12078_03426"/>
<dbReference type="AlphaFoldDB" id="A0A4U8WJN7"/>
<dbReference type="Gene3D" id="2.40.30.170">
    <property type="match status" value="1"/>
</dbReference>
<dbReference type="InterPro" id="IPR003423">
    <property type="entry name" value="OMP_efflux"/>
</dbReference>
<protein>
    <submittedName>
        <fullName evidence="5">Macrolide-specific efflux protein macA</fullName>
    </submittedName>
</protein>
<proteinExistence type="inferred from homology"/>
<sequence>MKKKFTWKKAIYILLGLIFAVALFAGISYLVKSNSKESVTFLTRKPTVQNMEDKVMATGKIIPKEEIEIKPNIAGIIDKILVDEGDRVEAGQLIATVRIVPNIAEVNNAQQNVQNAQLQINNAKMNVSNMQTQFTMSEKLFKQGVISKQEYLTAQQQLYTQQQALKNANQQLITAQKALQIAKTGAIPELQGLATTQIRSKASGTVLEVPVKVGSQVIEANSFNAGTTICSIADLNSLIFQGEIDEAQAGKLKQGMDMNIVIGALQNKSFPGKLTMIAPKGKDNNGTIKFPVEGDVFNPNNEYIRAGFSANGEIVLSSQKNALLLDESLIQYEKSNGKDKPFVEVKQADGKFKKVYVKLGASDGINVQVLSGIDKNAEVKVWNPSDKDKEELKEKSGK</sequence>
<keyword evidence="3" id="KW-0175">Coiled coil</keyword>
<dbReference type="Pfam" id="PF02321">
    <property type="entry name" value="OEP"/>
    <property type="match status" value="1"/>
</dbReference>
<keyword evidence="4" id="KW-0812">Transmembrane</keyword>
<dbReference type="GO" id="GO:0015562">
    <property type="term" value="F:efflux transmembrane transporter activity"/>
    <property type="evidence" value="ECO:0007669"/>
    <property type="project" value="InterPro"/>
</dbReference>
<evidence type="ECO:0000313" key="6">
    <source>
        <dbReference type="Proteomes" id="UP000290013"/>
    </source>
</evidence>
<evidence type="ECO:0000313" key="5">
    <source>
        <dbReference type="EMBL" id="VFB05355.1"/>
    </source>
</evidence>
<organism evidence="5 6">
    <name type="scientific">Chryseobacterium taihuense</name>
    <dbReference type="NCBI Taxonomy" id="1141221"/>
    <lineage>
        <taxon>Bacteria</taxon>
        <taxon>Pseudomonadati</taxon>
        <taxon>Bacteroidota</taxon>
        <taxon>Flavobacteriia</taxon>
        <taxon>Flavobacteriales</taxon>
        <taxon>Weeksellaceae</taxon>
        <taxon>Chryseobacterium group</taxon>
        <taxon>Chryseobacterium</taxon>
    </lineage>
</organism>
<name>A0A4U8WJN7_9FLAO</name>
<feature type="transmembrane region" description="Helical" evidence="4">
    <location>
        <begin position="12"/>
        <end position="31"/>
    </location>
</feature>
<keyword evidence="4" id="KW-1133">Transmembrane helix</keyword>
<keyword evidence="4" id="KW-0472">Membrane</keyword>
<reference evidence="5 6" key="1">
    <citation type="submission" date="2019-02" db="EMBL/GenBank/DDBJ databases">
        <authorList>
            <consortium name="Pathogen Informatics"/>
        </authorList>
    </citation>
    <scope>NUCLEOTIDE SEQUENCE [LARGE SCALE GENOMIC DNA]</scope>
    <source>
        <strain evidence="5 6">3012STDY6944375</strain>
    </source>
</reference>
<comment type="similarity">
    <text evidence="2">Belongs to the membrane fusion protein (MFP) (TC 8.A.1) family.</text>
</comment>
<dbReference type="PANTHER" id="PTHR30469:SF33">
    <property type="entry name" value="SLR1207 PROTEIN"/>
    <property type="match status" value="1"/>
</dbReference>
<gene>
    <name evidence="5" type="primary">macA_2</name>
    <name evidence="5" type="ORF">NCTC12078_03426</name>
</gene>
<comment type="similarity">
    <text evidence="1">Belongs to the outer membrane factor (OMF) (TC 1.B.17) family.</text>
</comment>
<evidence type="ECO:0000256" key="1">
    <source>
        <dbReference type="ARBA" id="ARBA00007613"/>
    </source>
</evidence>
<dbReference type="EMBL" id="LR215974">
    <property type="protein sequence ID" value="VFB05355.1"/>
    <property type="molecule type" value="Genomic_DNA"/>
</dbReference>
<dbReference type="Gene3D" id="2.40.50.100">
    <property type="match status" value="1"/>
</dbReference>
<dbReference type="PANTHER" id="PTHR30469">
    <property type="entry name" value="MULTIDRUG RESISTANCE PROTEIN MDTA"/>
    <property type="match status" value="1"/>
</dbReference>
<evidence type="ECO:0000256" key="3">
    <source>
        <dbReference type="SAM" id="Coils"/>
    </source>
</evidence>
<dbReference type="SUPFAM" id="SSF111369">
    <property type="entry name" value="HlyD-like secretion proteins"/>
    <property type="match status" value="1"/>
</dbReference>
<dbReference type="Gene3D" id="2.40.420.20">
    <property type="match status" value="1"/>
</dbReference>
<evidence type="ECO:0000256" key="2">
    <source>
        <dbReference type="ARBA" id="ARBA00009477"/>
    </source>
</evidence>
<evidence type="ECO:0000256" key="4">
    <source>
        <dbReference type="SAM" id="Phobius"/>
    </source>
</evidence>
<dbReference type="InterPro" id="IPR006143">
    <property type="entry name" value="RND_pump_MFP"/>
</dbReference>
<dbReference type="NCBIfam" id="TIGR01730">
    <property type="entry name" value="RND_mfp"/>
    <property type="match status" value="1"/>
</dbReference>